<comment type="subcellular location">
    <subcellularLocation>
        <location evidence="1 7">Cell membrane</location>
        <topology evidence="1 7">Multi-pass membrane protein</topology>
    </subcellularLocation>
</comment>
<reference evidence="9 10" key="1">
    <citation type="submission" date="2023-03" db="EMBL/GenBank/DDBJ databases">
        <title>Bacillus Genome Sequencing.</title>
        <authorList>
            <person name="Dunlap C."/>
        </authorList>
    </citation>
    <scope>NUCLEOTIDE SEQUENCE [LARGE SCALE GENOMIC DNA]</scope>
    <source>
        <strain evidence="9 10">NRS-1717</strain>
    </source>
</reference>
<evidence type="ECO:0000313" key="10">
    <source>
        <dbReference type="Proteomes" id="UP001342826"/>
    </source>
</evidence>
<comment type="caution">
    <text evidence="9">The sequence shown here is derived from an EMBL/GenBank/DDBJ whole genome shotgun (WGS) entry which is preliminary data.</text>
</comment>
<feature type="transmembrane region" description="Helical" evidence="7">
    <location>
        <begin position="12"/>
        <end position="31"/>
    </location>
</feature>
<keyword evidence="6 7" id="KW-0472">Membrane</keyword>
<evidence type="ECO:0000259" key="8">
    <source>
        <dbReference type="PROSITE" id="PS50928"/>
    </source>
</evidence>
<comment type="similarity">
    <text evidence="7">Belongs to the binding-protein-dependent transport system permease family.</text>
</comment>
<feature type="transmembrane region" description="Helical" evidence="7">
    <location>
        <begin position="125"/>
        <end position="144"/>
    </location>
</feature>
<feature type="transmembrane region" description="Helical" evidence="7">
    <location>
        <begin position="66"/>
        <end position="83"/>
    </location>
</feature>
<evidence type="ECO:0000256" key="4">
    <source>
        <dbReference type="ARBA" id="ARBA00022692"/>
    </source>
</evidence>
<dbReference type="GeneID" id="301141053"/>
<keyword evidence="3" id="KW-1003">Cell membrane</keyword>
<name>A0ABU6P4P9_9BACI</name>
<dbReference type="Gene3D" id="1.10.3720.10">
    <property type="entry name" value="MetI-like"/>
    <property type="match status" value="1"/>
</dbReference>
<evidence type="ECO:0000256" key="5">
    <source>
        <dbReference type="ARBA" id="ARBA00022989"/>
    </source>
</evidence>
<dbReference type="PANTHER" id="PTHR30151:SF20">
    <property type="entry name" value="ABC TRANSPORTER PERMEASE PROTEIN HI_0355-RELATED"/>
    <property type="match status" value="1"/>
</dbReference>
<keyword evidence="10" id="KW-1185">Reference proteome</keyword>
<evidence type="ECO:0000313" key="9">
    <source>
        <dbReference type="EMBL" id="MED4403509.1"/>
    </source>
</evidence>
<dbReference type="InterPro" id="IPR000515">
    <property type="entry name" value="MetI-like"/>
</dbReference>
<evidence type="ECO:0000256" key="2">
    <source>
        <dbReference type="ARBA" id="ARBA00022448"/>
    </source>
</evidence>
<dbReference type="InterPro" id="IPR035906">
    <property type="entry name" value="MetI-like_sf"/>
</dbReference>
<accession>A0ABU6P4P9</accession>
<feature type="transmembrane region" description="Helical" evidence="7">
    <location>
        <begin position="165"/>
        <end position="191"/>
    </location>
</feature>
<keyword evidence="4 7" id="KW-0812">Transmembrane</keyword>
<dbReference type="PANTHER" id="PTHR30151">
    <property type="entry name" value="ALKANE SULFONATE ABC TRANSPORTER-RELATED, MEMBRANE SUBUNIT"/>
    <property type="match status" value="1"/>
</dbReference>
<feature type="transmembrane region" description="Helical" evidence="7">
    <location>
        <begin position="95"/>
        <end position="119"/>
    </location>
</feature>
<proteinExistence type="inferred from homology"/>
<sequence>MTKLKKFDNTFYPVLMFMILILLWQVIIVFGDVSKFILPSPIDIVKAFIEDFSLLMTHTKVTLEQSILGFVIAILFAFFISILMDRFSFIKKSLYPVLVISQTVPIIAITPLLIIWFGFGLITNIFIIILVCFFPITVSLVDGFEKVDKDYINLFKTMEASKWQLFFHVKLPSAMLNFFSGLKIAATYMVMAAVIAEWQGGTKGIGVYMVRVKNAYALDKVFASIIVIVIVSIAFIYAIDFIAKKVTHWK</sequence>
<dbReference type="EMBL" id="JARTFS010000017">
    <property type="protein sequence ID" value="MED4403509.1"/>
    <property type="molecule type" value="Genomic_DNA"/>
</dbReference>
<feature type="domain" description="ABC transmembrane type-1" evidence="8">
    <location>
        <begin position="59"/>
        <end position="243"/>
    </location>
</feature>
<dbReference type="CDD" id="cd06261">
    <property type="entry name" value="TM_PBP2"/>
    <property type="match status" value="1"/>
</dbReference>
<dbReference type="PROSITE" id="PS50928">
    <property type="entry name" value="ABC_TM1"/>
    <property type="match status" value="1"/>
</dbReference>
<dbReference type="Proteomes" id="UP001342826">
    <property type="component" value="Unassembled WGS sequence"/>
</dbReference>
<organism evidence="9 10">
    <name type="scientific">Metabacillus fastidiosus</name>
    <dbReference type="NCBI Taxonomy" id="1458"/>
    <lineage>
        <taxon>Bacteria</taxon>
        <taxon>Bacillati</taxon>
        <taxon>Bacillota</taxon>
        <taxon>Bacilli</taxon>
        <taxon>Bacillales</taxon>
        <taxon>Bacillaceae</taxon>
        <taxon>Metabacillus</taxon>
    </lineage>
</organism>
<dbReference type="SUPFAM" id="SSF161098">
    <property type="entry name" value="MetI-like"/>
    <property type="match status" value="1"/>
</dbReference>
<gene>
    <name evidence="9" type="ORF">P9271_19560</name>
</gene>
<evidence type="ECO:0000256" key="7">
    <source>
        <dbReference type="RuleBase" id="RU363032"/>
    </source>
</evidence>
<feature type="transmembrane region" description="Helical" evidence="7">
    <location>
        <begin position="221"/>
        <end position="243"/>
    </location>
</feature>
<dbReference type="Pfam" id="PF00528">
    <property type="entry name" value="BPD_transp_1"/>
    <property type="match status" value="1"/>
</dbReference>
<keyword evidence="5 7" id="KW-1133">Transmembrane helix</keyword>
<evidence type="ECO:0000256" key="3">
    <source>
        <dbReference type="ARBA" id="ARBA00022475"/>
    </source>
</evidence>
<keyword evidence="2 7" id="KW-0813">Transport</keyword>
<protein>
    <submittedName>
        <fullName evidence="9">ABC transporter permease</fullName>
    </submittedName>
</protein>
<dbReference type="RefSeq" id="WP_066229150.1">
    <property type="nucleotide sequence ID" value="NZ_JARTFQ010000002.1"/>
</dbReference>
<evidence type="ECO:0000256" key="1">
    <source>
        <dbReference type="ARBA" id="ARBA00004651"/>
    </source>
</evidence>
<evidence type="ECO:0000256" key="6">
    <source>
        <dbReference type="ARBA" id="ARBA00023136"/>
    </source>
</evidence>